<feature type="binding site" evidence="3">
    <location>
        <position position="130"/>
    </location>
    <ligand>
        <name>substrate</name>
    </ligand>
</feature>
<organism evidence="6 7">
    <name type="scientific">Candidatus Enterococcus wittei</name>
    <dbReference type="NCBI Taxonomy" id="1987383"/>
    <lineage>
        <taxon>Bacteria</taxon>
        <taxon>Bacillati</taxon>
        <taxon>Bacillota</taxon>
        <taxon>Bacilli</taxon>
        <taxon>Lactobacillales</taxon>
        <taxon>Enterococcaceae</taxon>
        <taxon>Enterococcus</taxon>
    </lineage>
</organism>
<dbReference type="GO" id="GO:0046872">
    <property type="term" value="F:metal ion binding"/>
    <property type="evidence" value="ECO:0007669"/>
    <property type="project" value="UniProtKB-KW"/>
</dbReference>
<comment type="function">
    <text evidence="1">Catalyzes the hydrolytic cleavage of a subset of L-isoaspartyl (L-beta-aspartyl) dipeptides. Used to degrade proteins damaged by L-isoaspartyl residues formation.</text>
</comment>
<dbReference type="EC" id="3.4.19.-" evidence="1"/>
<evidence type="ECO:0000256" key="4">
    <source>
        <dbReference type="PIRSR" id="PIRSR001238-3"/>
    </source>
</evidence>
<dbReference type="Pfam" id="PF01979">
    <property type="entry name" value="Amidohydro_1"/>
    <property type="match status" value="1"/>
</dbReference>
<comment type="PTM">
    <text evidence="1">Carboxylation allows a single lysine to coordinate two zinc ions.</text>
</comment>
<evidence type="ECO:0000313" key="6">
    <source>
        <dbReference type="EMBL" id="OTP11411.1"/>
    </source>
</evidence>
<feature type="binding site" evidence="3">
    <location>
        <begin position="68"/>
        <end position="70"/>
    </location>
    <ligand>
        <name>substrate</name>
    </ligand>
</feature>
<proteinExistence type="inferred from homology"/>
<dbReference type="InterPro" id="IPR010229">
    <property type="entry name" value="Pept_M38_dipep"/>
</dbReference>
<evidence type="ECO:0000256" key="2">
    <source>
        <dbReference type="PIRSR" id="PIRSR001238-1"/>
    </source>
</evidence>
<dbReference type="SUPFAM" id="SSF51338">
    <property type="entry name" value="Composite domain of metallo-dependent hydrolases"/>
    <property type="match status" value="1"/>
</dbReference>
<dbReference type="GO" id="GO:0008798">
    <property type="term" value="F:beta-aspartyl-peptidase activity"/>
    <property type="evidence" value="ECO:0007669"/>
    <property type="project" value="InterPro"/>
</dbReference>
<name>A0A242K176_9ENTE</name>
<dbReference type="Gene3D" id="2.30.40.10">
    <property type="entry name" value="Urease, subunit C, domain 1"/>
    <property type="match status" value="1"/>
</dbReference>
<feature type="binding site" evidence="3">
    <location>
        <position position="291"/>
    </location>
    <ligand>
        <name>substrate</name>
    </ligand>
</feature>
<dbReference type="NCBIfam" id="TIGR01975">
    <property type="entry name" value="isoAsp_dipep"/>
    <property type="match status" value="1"/>
</dbReference>
<dbReference type="EMBL" id="NGMO01000002">
    <property type="protein sequence ID" value="OTP11411.1"/>
    <property type="molecule type" value="Genomic_DNA"/>
</dbReference>
<accession>A0A242K176</accession>
<feature type="binding site" evidence="4">
    <location>
        <position position="63"/>
    </location>
    <ligand>
        <name>Zn(2+)</name>
        <dbReference type="ChEBI" id="CHEBI:29105"/>
        <label>1</label>
        <note>catalytic</note>
    </ligand>
</feature>
<evidence type="ECO:0000313" key="7">
    <source>
        <dbReference type="Proteomes" id="UP000194933"/>
    </source>
</evidence>
<feature type="domain" description="Amidohydrolase-related" evidence="5">
    <location>
        <begin position="52"/>
        <end position="377"/>
    </location>
</feature>
<dbReference type="PANTHER" id="PTHR11647:SF1">
    <property type="entry name" value="COLLAPSIN RESPONSE MEDIATOR PROTEIN"/>
    <property type="match status" value="1"/>
</dbReference>
<dbReference type="GO" id="GO:0008237">
    <property type="term" value="F:metallopeptidase activity"/>
    <property type="evidence" value="ECO:0007669"/>
    <property type="project" value="UniProtKB-KW"/>
</dbReference>
<comment type="subcellular location">
    <subcellularLocation>
        <location evidence="1">Cytoplasm</location>
    </subcellularLocation>
</comment>
<dbReference type="RefSeq" id="WP_086284636.1">
    <property type="nucleotide sequence ID" value="NZ_NGMO01000002.1"/>
</dbReference>
<feature type="active site" description="Proton acceptor" evidence="2">
    <location>
        <position position="287"/>
    </location>
</feature>
<keyword evidence="1" id="KW-0482">Metalloprotease</keyword>
<feature type="binding site" evidence="3">
    <location>
        <position position="99"/>
    </location>
    <ligand>
        <name>substrate</name>
    </ligand>
</feature>
<dbReference type="GO" id="GO:0005737">
    <property type="term" value="C:cytoplasm"/>
    <property type="evidence" value="ECO:0007669"/>
    <property type="project" value="UniProtKB-SubCell"/>
</dbReference>
<gene>
    <name evidence="6" type="ORF">A5844_001546</name>
</gene>
<keyword evidence="1 4" id="KW-0862">Zinc</keyword>
<dbReference type="PANTHER" id="PTHR11647">
    <property type="entry name" value="HYDRANTOINASE/DIHYDROPYRIMIDINASE FAMILY MEMBER"/>
    <property type="match status" value="1"/>
</dbReference>
<reference evidence="6 7" key="1">
    <citation type="submission" date="2017-05" db="EMBL/GenBank/DDBJ databases">
        <title>The Genome Sequence of Enterococcus sp. 10A9_DIV0425.</title>
        <authorList>
            <consortium name="The Broad Institute Genomics Platform"/>
            <consortium name="The Broad Institute Genomic Center for Infectious Diseases"/>
            <person name="Earl A."/>
            <person name="Manson A."/>
            <person name="Schwartman J."/>
            <person name="Gilmore M."/>
            <person name="Abouelleil A."/>
            <person name="Cao P."/>
            <person name="Chapman S."/>
            <person name="Cusick C."/>
            <person name="Shea T."/>
            <person name="Young S."/>
            <person name="Neafsey D."/>
            <person name="Nusbaum C."/>
            <person name="Birren B."/>
        </authorList>
    </citation>
    <scope>NUCLEOTIDE SEQUENCE [LARGE SCALE GENOMIC DNA]</scope>
    <source>
        <strain evidence="6 7">10A9_DIV0425</strain>
    </source>
</reference>
<keyword evidence="1 4" id="KW-0479">Metal-binding</keyword>
<keyword evidence="7" id="KW-1185">Reference proteome</keyword>
<feature type="binding site" evidence="4">
    <location>
        <position position="287"/>
    </location>
    <ligand>
        <name>Zn(2+)</name>
        <dbReference type="ChEBI" id="CHEBI:29105"/>
        <label>1</label>
        <note>catalytic</note>
    </ligand>
</feature>
<dbReference type="GO" id="GO:0006508">
    <property type="term" value="P:proteolysis"/>
    <property type="evidence" value="ECO:0007669"/>
    <property type="project" value="UniProtKB-KW"/>
</dbReference>
<keyword evidence="1" id="KW-0645">Protease</keyword>
<dbReference type="InterPro" id="IPR032466">
    <property type="entry name" value="Metal_Hydrolase"/>
</dbReference>
<feature type="binding site" evidence="3">
    <location>
        <position position="227"/>
    </location>
    <ligand>
        <name>substrate</name>
    </ligand>
</feature>
<dbReference type="InterPro" id="IPR033826">
    <property type="entry name" value="Isoaspartyl-dipeptidase"/>
</dbReference>
<dbReference type="Gene3D" id="3.20.20.140">
    <property type="entry name" value="Metal-dependent hydrolases"/>
    <property type="match status" value="1"/>
</dbReference>
<keyword evidence="1" id="KW-0378">Hydrolase</keyword>
<dbReference type="Proteomes" id="UP000194933">
    <property type="component" value="Unassembled WGS sequence"/>
</dbReference>
<evidence type="ECO:0000256" key="1">
    <source>
        <dbReference type="PIRNR" id="PIRNR001238"/>
    </source>
</evidence>
<feature type="binding site" evidence="3">
    <location>
        <position position="163"/>
    </location>
    <ligand>
        <name>substrate</name>
    </ligand>
</feature>
<comment type="similarity">
    <text evidence="1">Belongs to the peptidase M38 family.</text>
</comment>
<feature type="binding site" evidence="4">
    <location>
        <position position="224"/>
    </location>
    <ligand>
        <name>Zn(2+)</name>
        <dbReference type="ChEBI" id="CHEBI:29105"/>
        <label>2</label>
        <note>catalytic</note>
    </ligand>
</feature>
<protein>
    <recommendedName>
        <fullName evidence="1">Isoaspartyl dipeptidase</fullName>
        <ecNumber evidence="1">3.4.19.-</ecNumber>
    </recommendedName>
</protein>
<feature type="binding site" evidence="4">
    <location>
        <position position="195"/>
    </location>
    <ligand>
        <name>Zn(2+)</name>
        <dbReference type="ChEBI" id="CHEBI:29105"/>
        <label>2</label>
        <note>catalytic</note>
    </ligand>
</feature>
<dbReference type="InterPro" id="IPR011059">
    <property type="entry name" value="Metal-dep_hydrolase_composite"/>
</dbReference>
<evidence type="ECO:0000259" key="5">
    <source>
        <dbReference type="Pfam" id="PF01979"/>
    </source>
</evidence>
<dbReference type="InterPro" id="IPR050378">
    <property type="entry name" value="Metallo-dep_Hydrolases_sf"/>
</dbReference>
<dbReference type="GO" id="GO:0016810">
    <property type="term" value="F:hydrolase activity, acting on carbon-nitrogen (but not peptide) bonds"/>
    <property type="evidence" value="ECO:0007669"/>
    <property type="project" value="InterPro"/>
</dbReference>
<dbReference type="InterPro" id="IPR006680">
    <property type="entry name" value="Amidohydro-rel"/>
</dbReference>
<dbReference type="CDD" id="cd01308">
    <property type="entry name" value="Isoaspartyl-dipeptidase"/>
    <property type="match status" value="1"/>
</dbReference>
<comment type="caution">
    <text evidence="6">The sequence shown here is derived from an EMBL/GenBank/DDBJ whole genome shotgun (WGS) entry which is preliminary data.</text>
</comment>
<sequence>MKLIRQIEVYAPEYLGKKDVLIAGTKIIALEDHLSGGYENVRVEELSGEGKILTPGFIDAHFHILGGGGEGGYQNRTPEVTLSQLTTAGVTTVVGCIGTDGEGRDMTALISKARGLEAEGLSTYVYVGSYRLPVKTVTDSLIKDFLTIDKIIGIGEIAVSDHRSSQPSFDEFARAVADARVGGMLSGKAGIVNVHLGGGKRKLELLHRVVDETEIPISQFYPTHANRTAELLDACIEFAKKGGTIDFTASEDPDFWEKTDGEVRFSKALKQLLEAGVSLDNFTMTSDGQGSLPYFDENNHFIGLGVGSAKSLLVGIKEAVQKEGIPLEIALRAVTCNPARVLKLTQKGIIEVGKDADLCLLDKETLAIDTVIANGTIMVQNKEVKVWGTFEQNLAEAGK</sequence>
<dbReference type="PIRSF" id="PIRSF001238">
    <property type="entry name" value="IadA"/>
    <property type="match status" value="1"/>
</dbReference>
<dbReference type="SUPFAM" id="SSF51556">
    <property type="entry name" value="Metallo-dependent hydrolases"/>
    <property type="match status" value="1"/>
</dbReference>
<feature type="binding site" evidence="4">
    <location>
        <position position="61"/>
    </location>
    <ligand>
        <name>Zn(2+)</name>
        <dbReference type="ChEBI" id="CHEBI:29105"/>
        <label>1</label>
        <note>catalytic</note>
    </ligand>
</feature>
<dbReference type="STRING" id="1987383.A5844_001546"/>
<comment type="cofactor">
    <cofactor evidence="1 4">
        <name>Zn(2+)</name>
        <dbReference type="ChEBI" id="CHEBI:29105"/>
    </cofactor>
    <text evidence="1 4">Binds 2 Zn(2+) ions per subunit.</text>
</comment>
<dbReference type="AlphaFoldDB" id="A0A242K176"/>
<evidence type="ECO:0000256" key="3">
    <source>
        <dbReference type="PIRSR" id="PIRSR001238-2"/>
    </source>
</evidence>